<protein>
    <recommendedName>
        <fullName evidence="2">aECM cysteine-cradle domain-containing protein</fullName>
    </recommendedName>
</protein>
<dbReference type="Proteomes" id="UP000038045">
    <property type="component" value="Unplaced"/>
</dbReference>
<feature type="region of interest" description="Disordered" evidence="1">
    <location>
        <begin position="106"/>
        <end position="125"/>
    </location>
</feature>
<dbReference type="AlphaFoldDB" id="A0A0N4ZBA8"/>
<dbReference type="InterPro" id="IPR055352">
    <property type="entry name" value="CCD_aECM"/>
</dbReference>
<dbReference type="WBParaSite" id="PTRK_0000482100.1">
    <property type="protein sequence ID" value="PTRK_0000482100.1"/>
    <property type="gene ID" value="PTRK_0000482100"/>
</dbReference>
<evidence type="ECO:0000313" key="3">
    <source>
        <dbReference type="Proteomes" id="UP000038045"/>
    </source>
</evidence>
<feature type="compositionally biased region" description="Basic and acidic residues" evidence="1">
    <location>
        <begin position="283"/>
        <end position="299"/>
    </location>
</feature>
<feature type="compositionally biased region" description="Polar residues" evidence="1">
    <location>
        <begin position="339"/>
        <end position="348"/>
    </location>
</feature>
<feature type="domain" description="aECM cysteine-cradle" evidence="2">
    <location>
        <begin position="515"/>
        <end position="562"/>
    </location>
</feature>
<sequence>MSNNIIFISAQDSGRFINIRQIVKDTLDYVRTVPAPEPFRNMLYNPVIQQQTQQLPIAAGQSLPLTPAVFSPPSKNDVDKLFHLPADILEKLASDAGYITESPRQYAYKDNGQSPSNSQPSLGGFNFNVANDNGRQPTMQEIIEQLQSQVAQNQQTTTIKPNNNVQVEPMTTVPTDIRNAKVNSAPTVVDPNTINLPPFMNSGFNILSSNNEKDNNKNEEIKNETISTTTQNVGLVQQPETTTSTLPKIEVNNNNLHGQEIILNGQKYILAKPESIKNLNELRNNHSTEKEITDGEIKSSELNSSSKDISSSENNKSDDISSNASYDKSFSQEKESITTEEPLSITSTNIQPATKTVISETGGFIQSEVVKDSNKKELPKSLETLLMETLEKEQIKAAEEQRKFLLRQRTTLSNDNDPNILSTEPVLSPNTIAPLSIRKLPDSPKQIIKSSLDKTTSKEKIIETTTKTLDIEDDRVEQLRKSFNEQRRVLAFKSRQLFTRNRLNKKPQPFLATTYCQTLRDFSKYVGISDIVELAGQNCKLIANYYPDLTCDEVVQYAEHCSLLMKLEKKN</sequence>
<keyword evidence="3" id="KW-1185">Reference proteome</keyword>
<proteinExistence type="predicted"/>
<feature type="compositionally biased region" description="Polar residues" evidence="1">
    <location>
        <begin position="111"/>
        <end position="121"/>
    </location>
</feature>
<dbReference type="Pfam" id="PF23626">
    <property type="entry name" value="CCD_aECM"/>
    <property type="match status" value="1"/>
</dbReference>
<name>A0A0N4ZBA8_PARTI</name>
<reference evidence="4" key="1">
    <citation type="submission" date="2017-02" db="UniProtKB">
        <authorList>
            <consortium name="WormBaseParasite"/>
        </authorList>
    </citation>
    <scope>IDENTIFICATION</scope>
</reference>
<evidence type="ECO:0000313" key="4">
    <source>
        <dbReference type="WBParaSite" id="PTRK_0000482100.1"/>
    </source>
</evidence>
<feature type="region of interest" description="Disordered" evidence="1">
    <location>
        <begin position="281"/>
        <end position="348"/>
    </location>
</feature>
<organism evidence="3 4">
    <name type="scientific">Parastrongyloides trichosuri</name>
    <name type="common">Possum-specific nematode worm</name>
    <dbReference type="NCBI Taxonomy" id="131310"/>
    <lineage>
        <taxon>Eukaryota</taxon>
        <taxon>Metazoa</taxon>
        <taxon>Ecdysozoa</taxon>
        <taxon>Nematoda</taxon>
        <taxon>Chromadorea</taxon>
        <taxon>Rhabditida</taxon>
        <taxon>Tylenchina</taxon>
        <taxon>Panagrolaimomorpha</taxon>
        <taxon>Strongyloidoidea</taxon>
        <taxon>Strongyloididae</taxon>
        <taxon>Parastrongyloides</taxon>
    </lineage>
</organism>
<dbReference type="STRING" id="131310.A0A0N4ZBA8"/>
<accession>A0A0N4ZBA8</accession>
<evidence type="ECO:0000256" key="1">
    <source>
        <dbReference type="SAM" id="MobiDB-lite"/>
    </source>
</evidence>
<feature type="compositionally biased region" description="Low complexity" evidence="1">
    <location>
        <begin position="300"/>
        <end position="314"/>
    </location>
</feature>
<evidence type="ECO:0000259" key="2">
    <source>
        <dbReference type="Pfam" id="PF23626"/>
    </source>
</evidence>